<feature type="domain" description="Acyl-CoA oxidase/dehydrogenase middle" evidence="12">
    <location>
        <begin position="162"/>
        <end position="271"/>
    </location>
</feature>
<evidence type="ECO:0000256" key="6">
    <source>
        <dbReference type="ARBA" id="ARBA00051388"/>
    </source>
</evidence>
<feature type="domain" description="Acetyl-CoA dehydrogenase-like C-terminal" evidence="14">
    <location>
        <begin position="470"/>
        <end position="586"/>
    </location>
</feature>
<dbReference type="FunFam" id="2.40.110.10:FF:000031">
    <property type="entry name" value="Acyl-CoA dehydrogenase, putative"/>
    <property type="match status" value="1"/>
</dbReference>
<sequence>MVTYNAPIDDMMFLFEKLRDNKHYNELEKYKEVNSDLAKDILGQAAKITENLILPLAKAGDDMPCVFENGVVITPPGYKGAYKKFIQDGWTSLSCDPEYGGQGIPKTISAFFDEMLSSASLSFKLYSELSIGAYNCILHHGANTIKKKFLPKIVEGKWSGTMCLTEPVCGTDLGLLKTKATEQSDGSFKLSGQKIFITSGDHDLTENIIHLVLARTSDAPSGTKGISLFLVPKVQVKEDGSLGPRNGVSTGSIESKMGIKGSSTCVLNFDEAIGYMIGSKNKGLSSMFTMMNLERIVVGIQALGISEIAYQNALNYSKERKQGKSNNSKTANGADLIIDHADIRRSLLSMKSIIEGERALSFWLAQQIEVSLHHSDNKIKQEASDLVSLMTPVVKSLFTDMGMEITSDAMQIFGGYGYTKDQGIEQLYRDNRITPIYEGTNSAQSIDLVFRKLINKDGSVIDRYIKFIEEEIKKNKTETKIKPFADKLNNYLGILVNFTNWIKESIKNSKDDASAACNDYLKILGLMALAYSWLKVLNVSYKEINNNKKFFEDKIETANFFFNRVLPRIDTHYKSAISGSKYIMDFKFS</sequence>
<dbReference type="InterPro" id="IPR025878">
    <property type="entry name" value="Acyl-CoA_dh-like_C_dom"/>
</dbReference>
<comment type="similarity">
    <text evidence="2 10">Belongs to the acyl-CoA dehydrogenase family.</text>
</comment>
<reference evidence="15" key="1">
    <citation type="journal article" date="2011" name="Environ. Microbiol.">
        <title>Time-series analyses of Monterey Bay coastal microbial picoplankton using a 'genome proxy' microarray.</title>
        <authorList>
            <person name="Rich V.I."/>
            <person name="Pham V.D."/>
            <person name="Eppley J."/>
            <person name="Shi Y."/>
            <person name="DeLong E.F."/>
        </authorList>
    </citation>
    <scope>NUCLEOTIDE SEQUENCE</scope>
</reference>
<evidence type="ECO:0000256" key="1">
    <source>
        <dbReference type="ARBA" id="ARBA00001974"/>
    </source>
</evidence>
<evidence type="ECO:0000256" key="4">
    <source>
        <dbReference type="ARBA" id="ARBA00022827"/>
    </source>
</evidence>
<evidence type="ECO:0000256" key="3">
    <source>
        <dbReference type="ARBA" id="ARBA00022630"/>
    </source>
</evidence>
<evidence type="ECO:0000256" key="5">
    <source>
        <dbReference type="ARBA" id="ARBA00023002"/>
    </source>
</evidence>
<feature type="domain" description="Acyl-CoA dehydrogenase/oxidase N-terminal" evidence="13">
    <location>
        <begin position="81"/>
        <end position="157"/>
    </location>
</feature>
<feature type="domain" description="Acyl-CoA dehydrogenase/oxidase C-terminal" evidence="11">
    <location>
        <begin position="281"/>
        <end position="444"/>
    </location>
</feature>
<dbReference type="Pfam" id="PF02771">
    <property type="entry name" value="Acyl-CoA_dh_N"/>
    <property type="match status" value="1"/>
</dbReference>
<dbReference type="AlphaFoldDB" id="E0XQ61"/>
<organism evidence="15">
    <name type="scientific">uncultured bacterium HF4000_009C18</name>
    <dbReference type="NCBI Taxonomy" id="711003"/>
    <lineage>
        <taxon>Bacteria</taxon>
        <taxon>environmental samples</taxon>
    </lineage>
</organism>
<evidence type="ECO:0000256" key="2">
    <source>
        <dbReference type="ARBA" id="ARBA00009347"/>
    </source>
</evidence>
<comment type="catalytic activity">
    <reaction evidence="6">
        <text>3-(methylsulfanyl)propanoyl-CoA + oxidized [electron-transfer flavoprotein] + H(+) = 3-(methylsulfanyl)acryloyl-CoA + reduced [electron-transfer flavoprotein]</text>
        <dbReference type="Rhea" id="RHEA:52612"/>
        <dbReference type="Rhea" id="RHEA-COMP:10685"/>
        <dbReference type="Rhea" id="RHEA-COMP:10686"/>
        <dbReference type="ChEBI" id="CHEBI:15378"/>
        <dbReference type="ChEBI" id="CHEBI:57692"/>
        <dbReference type="ChEBI" id="CHEBI:58307"/>
        <dbReference type="ChEBI" id="CHEBI:82815"/>
        <dbReference type="ChEBI" id="CHEBI:84994"/>
        <dbReference type="EC" id="1.3.99.41"/>
    </reaction>
    <physiologicalReaction direction="left-to-right" evidence="6">
        <dbReference type="Rhea" id="RHEA:52613"/>
    </physiologicalReaction>
</comment>
<dbReference type="InterPro" id="IPR036250">
    <property type="entry name" value="AcylCo_DH-like_C"/>
</dbReference>
<evidence type="ECO:0000256" key="10">
    <source>
        <dbReference type="RuleBase" id="RU362125"/>
    </source>
</evidence>
<dbReference type="PANTHER" id="PTHR42803:SF1">
    <property type="entry name" value="BROAD-SPECIFICITY LINEAR ACYL-COA DEHYDROGENASE FADE5"/>
    <property type="match status" value="1"/>
</dbReference>
<dbReference type="GO" id="GO:0016627">
    <property type="term" value="F:oxidoreductase activity, acting on the CH-CH group of donors"/>
    <property type="evidence" value="ECO:0007669"/>
    <property type="project" value="InterPro"/>
</dbReference>
<dbReference type="InterPro" id="IPR046373">
    <property type="entry name" value="Acyl-CoA_Oxase/DH_mid-dom_sf"/>
</dbReference>
<accession>E0XQ61</accession>
<evidence type="ECO:0000256" key="7">
    <source>
        <dbReference type="ARBA" id="ARBA00058683"/>
    </source>
</evidence>
<dbReference type="EMBL" id="GU474840">
    <property type="protein sequence ID" value="ADI16552.1"/>
    <property type="molecule type" value="Genomic_DNA"/>
</dbReference>
<dbReference type="PANTHER" id="PTHR42803">
    <property type="entry name" value="ACYL-COA DEHYDROGENASE"/>
    <property type="match status" value="1"/>
</dbReference>
<dbReference type="Pfam" id="PF00441">
    <property type="entry name" value="Acyl-CoA_dh_1"/>
    <property type="match status" value="1"/>
</dbReference>
<dbReference type="InterPro" id="IPR006091">
    <property type="entry name" value="Acyl-CoA_Oxase/DH_mid-dom"/>
</dbReference>
<keyword evidence="4 10" id="KW-0274">FAD</keyword>
<comment type="function">
    <text evidence="7">Involved in the assimilation of dimethylsulphoniopropionate (DMSP), an important compound in the fixation of carbon in marine phytoplankton, by mediating the conversion of 3-(methylthio)propanoyl-CoA (MMPA-CoA) to 3-(methylthio)acryloyl-CoA (MTA-CoA).</text>
</comment>
<dbReference type="InterPro" id="IPR037069">
    <property type="entry name" value="AcylCoA_DH/ox_N_sf"/>
</dbReference>
<evidence type="ECO:0000259" key="11">
    <source>
        <dbReference type="Pfam" id="PF00441"/>
    </source>
</evidence>
<dbReference type="Pfam" id="PF02770">
    <property type="entry name" value="Acyl-CoA_dh_M"/>
    <property type="match status" value="1"/>
</dbReference>
<evidence type="ECO:0000256" key="9">
    <source>
        <dbReference type="ARBA" id="ARBA00069043"/>
    </source>
</evidence>
<dbReference type="SUPFAM" id="SSF47203">
    <property type="entry name" value="Acyl-CoA dehydrogenase C-terminal domain-like"/>
    <property type="match status" value="1"/>
</dbReference>
<protein>
    <recommendedName>
        <fullName evidence="9">3-methylmercaptopropionyl-CoA dehydrogenase</fullName>
        <ecNumber evidence="8">1.3.99.41</ecNumber>
    </recommendedName>
</protein>
<dbReference type="Gene3D" id="1.10.540.10">
    <property type="entry name" value="Acyl-CoA dehydrogenase/oxidase, N-terminal domain"/>
    <property type="match status" value="1"/>
</dbReference>
<dbReference type="EC" id="1.3.99.41" evidence="8"/>
<evidence type="ECO:0000259" key="12">
    <source>
        <dbReference type="Pfam" id="PF02770"/>
    </source>
</evidence>
<dbReference type="Gene3D" id="1.20.140.10">
    <property type="entry name" value="Butyryl-CoA Dehydrogenase, subunit A, domain 3"/>
    <property type="match status" value="1"/>
</dbReference>
<dbReference type="Pfam" id="PF12806">
    <property type="entry name" value="Acyl-CoA_dh_C"/>
    <property type="match status" value="1"/>
</dbReference>
<dbReference type="InterPro" id="IPR013786">
    <property type="entry name" value="AcylCoA_DH/ox_N"/>
</dbReference>
<evidence type="ECO:0000259" key="13">
    <source>
        <dbReference type="Pfam" id="PF02771"/>
    </source>
</evidence>
<dbReference type="Gene3D" id="2.40.110.10">
    <property type="entry name" value="Butyryl-CoA Dehydrogenase, subunit A, domain 2"/>
    <property type="match status" value="1"/>
</dbReference>
<dbReference type="InterPro" id="IPR009100">
    <property type="entry name" value="AcylCoA_DH/oxidase_NM_dom_sf"/>
</dbReference>
<evidence type="ECO:0000259" key="14">
    <source>
        <dbReference type="Pfam" id="PF12806"/>
    </source>
</evidence>
<evidence type="ECO:0000313" key="15">
    <source>
        <dbReference type="EMBL" id="ADI16552.1"/>
    </source>
</evidence>
<evidence type="ECO:0000256" key="8">
    <source>
        <dbReference type="ARBA" id="ARBA00066694"/>
    </source>
</evidence>
<dbReference type="SUPFAM" id="SSF56645">
    <property type="entry name" value="Acyl-CoA dehydrogenase NM domain-like"/>
    <property type="match status" value="1"/>
</dbReference>
<keyword evidence="3 10" id="KW-0285">Flavoprotein</keyword>
<dbReference type="InterPro" id="IPR052166">
    <property type="entry name" value="Diverse_Acyl-CoA_DH"/>
</dbReference>
<name>E0XQ61_9BACT</name>
<dbReference type="InterPro" id="IPR009075">
    <property type="entry name" value="AcylCo_DH/oxidase_C"/>
</dbReference>
<dbReference type="GO" id="GO:0050660">
    <property type="term" value="F:flavin adenine dinucleotide binding"/>
    <property type="evidence" value="ECO:0007669"/>
    <property type="project" value="InterPro"/>
</dbReference>
<keyword evidence="5 10" id="KW-0560">Oxidoreductase</keyword>
<comment type="cofactor">
    <cofactor evidence="1 10">
        <name>FAD</name>
        <dbReference type="ChEBI" id="CHEBI:57692"/>
    </cofactor>
</comment>
<proteinExistence type="inferred from homology"/>